<feature type="domain" description="Palmitoyltransferase DHHC" evidence="11">
    <location>
        <begin position="149"/>
        <end position="278"/>
    </location>
</feature>
<evidence type="ECO:0000256" key="6">
    <source>
        <dbReference type="ARBA" id="ARBA00023139"/>
    </source>
</evidence>
<protein>
    <recommendedName>
        <fullName evidence="10">Palmitoyltransferase</fullName>
        <ecNumber evidence="10">2.3.1.225</ecNumber>
    </recommendedName>
</protein>
<sequence>MPHVAVRRGASPAEGAAYEGQTYTLLSGRVQTSKDSPWIIVTTLVLFLAVPAMWIGWEAKFVWLHVSPAVVILGAFFWLNAIAAMFVTAFRDPGVLPRHVDPTPEREAPEQSPFDIEPPLGAPKEIDVPLKRVDDGGDPSQGIEMLFARKWCNACQVYRPPRCSHCRSCDNCVDGLDHHCVFLNACIGRRNYTTFYAMLFHMLGVSWMGLVGCILHLYRLASPRTPGAERGFVHALKASPSSVAFFWLALVWMIPVACLFIYHTWLLLRNRSTVEQIRLETTHQLYDMHAPSGEWMHDNAVLRKMSACSAAIRAQCVPKDFATPPPNAANTTARARRRTPFQYANWARNAYVVLGRPVPGRYRPGASL</sequence>
<keyword evidence="4 10" id="KW-1133">Transmembrane helix</keyword>
<dbReference type="Pfam" id="PF01529">
    <property type="entry name" value="DHHC"/>
    <property type="match status" value="1"/>
</dbReference>
<dbReference type="PANTHER" id="PTHR22883">
    <property type="entry name" value="ZINC FINGER DHHC DOMAIN CONTAINING PROTEIN"/>
    <property type="match status" value="1"/>
</dbReference>
<organism evidence="12 13">
    <name type="scientific">Malassezia japonica</name>
    <dbReference type="NCBI Taxonomy" id="223818"/>
    <lineage>
        <taxon>Eukaryota</taxon>
        <taxon>Fungi</taxon>
        <taxon>Dikarya</taxon>
        <taxon>Basidiomycota</taxon>
        <taxon>Ustilaginomycotina</taxon>
        <taxon>Malasseziomycetes</taxon>
        <taxon>Malasseziales</taxon>
        <taxon>Malasseziaceae</taxon>
        <taxon>Malassezia</taxon>
    </lineage>
</organism>
<dbReference type="PANTHER" id="PTHR22883:SF488">
    <property type="entry name" value="PALMITOYLTRANSFERASE"/>
    <property type="match status" value="1"/>
</dbReference>
<dbReference type="EMBL" id="CP119959">
    <property type="protein sequence ID" value="WFD38312.1"/>
    <property type="molecule type" value="Genomic_DNA"/>
</dbReference>
<dbReference type="RefSeq" id="XP_060121209.1">
    <property type="nucleotide sequence ID" value="XM_060265226.1"/>
</dbReference>
<evidence type="ECO:0000256" key="10">
    <source>
        <dbReference type="RuleBase" id="RU079119"/>
    </source>
</evidence>
<dbReference type="InterPro" id="IPR039859">
    <property type="entry name" value="PFA4/ZDH16/20/ERF2-like"/>
</dbReference>
<dbReference type="EC" id="2.3.1.225" evidence="10"/>
<keyword evidence="6" id="KW-0564">Palmitate</keyword>
<dbReference type="GO" id="GO:0005794">
    <property type="term" value="C:Golgi apparatus"/>
    <property type="evidence" value="ECO:0007669"/>
    <property type="project" value="TreeGrafter"/>
</dbReference>
<dbReference type="AlphaFoldDB" id="A0AAF0F0M9"/>
<comment type="subcellular location">
    <subcellularLocation>
        <location evidence="1">Membrane</location>
        <topology evidence="1">Multi-pass membrane protein</topology>
    </subcellularLocation>
</comment>
<keyword evidence="5 10" id="KW-0472">Membrane</keyword>
<evidence type="ECO:0000256" key="4">
    <source>
        <dbReference type="ARBA" id="ARBA00022989"/>
    </source>
</evidence>
<dbReference type="GO" id="GO:0019706">
    <property type="term" value="F:protein-cysteine S-palmitoyltransferase activity"/>
    <property type="evidence" value="ECO:0007669"/>
    <property type="project" value="UniProtKB-EC"/>
</dbReference>
<comment type="similarity">
    <text evidence="10">Belongs to the DHHC palmitoyltransferase family.</text>
</comment>
<dbReference type="GO" id="GO:0016020">
    <property type="term" value="C:membrane"/>
    <property type="evidence" value="ECO:0007669"/>
    <property type="project" value="UniProtKB-SubCell"/>
</dbReference>
<evidence type="ECO:0000256" key="1">
    <source>
        <dbReference type="ARBA" id="ARBA00004141"/>
    </source>
</evidence>
<accession>A0AAF0F0M9</accession>
<reference evidence="12" key="1">
    <citation type="submission" date="2023-03" db="EMBL/GenBank/DDBJ databases">
        <title>Mating type loci evolution in Malassezia.</title>
        <authorList>
            <person name="Coelho M.A."/>
        </authorList>
    </citation>
    <scope>NUCLEOTIDE SEQUENCE</scope>
    <source>
        <strain evidence="12">CBS 9431</strain>
    </source>
</reference>
<keyword evidence="7" id="KW-0449">Lipoprotein</keyword>
<evidence type="ECO:0000256" key="5">
    <source>
        <dbReference type="ARBA" id="ARBA00023136"/>
    </source>
</evidence>
<evidence type="ECO:0000259" key="11">
    <source>
        <dbReference type="Pfam" id="PF01529"/>
    </source>
</evidence>
<keyword evidence="8 10" id="KW-0012">Acyltransferase</keyword>
<name>A0AAF0F0M9_9BASI</name>
<gene>
    <name evidence="12" type="primary">ERF2</name>
    <name evidence="12" type="ORF">MJAP1_001263</name>
</gene>
<evidence type="ECO:0000256" key="7">
    <source>
        <dbReference type="ARBA" id="ARBA00023288"/>
    </source>
</evidence>
<dbReference type="GeneID" id="85224912"/>
<comment type="catalytic activity">
    <reaction evidence="9 10">
        <text>L-cysteinyl-[protein] + hexadecanoyl-CoA = S-hexadecanoyl-L-cysteinyl-[protein] + CoA</text>
        <dbReference type="Rhea" id="RHEA:36683"/>
        <dbReference type="Rhea" id="RHEA-COMP:10131"/>
        <dbReference type="Rhea" id="RHEA-COMP:11032"/>
        <dbReference type="ChEBI" id="CHEBI:29950"/>
        <dbReference type="ChEBI" id="CHEBI:57287"/>
        <dbReference type="ChEBI" id="CHEBI:57379"/>
        <dbReference type="ChEBI" id="CHEBI:74151"/>
        <dbReference type="EC" id="2.3.1.225"/>
    </reaction>
</comment>
<feature type="transmembrane region" description="Helical" evidence="10">
    <location>
        <begin position="38"/>
        <end position="57"/>
    </location>
</feature>
<proteinExistence type="inferred from homology"/>
<evidence type="ECO:0000256" key="8">
    <source>
        <dbReference type="ARBA" id="ARBA00023315"/>
    </source>
</evidence>
<feature type="transmembrane region" description="Helical" evidence="10">
    <location>
        <begin position="244"/>
        <end position="268"/>
    </location>
</feature>
<evidence type="ECO:0000313" key="12">
    <source>
        <dbReference type="EMBL" id="WFD38312.1"/>
    </source>
</evidence>
<comment type="domain">
    <text evidence="10">The DHHC domain is required for palmitoyltransferase activity.</text>
</comment>
<keyword evidence="3 10" id="KW-0812">Transmembrane</keyword>
<evidence type="ECO:0000256" key="3">
    <source>
        <dbReference type="ARBA" id="ARBA00022692"/>
    </source>
</evidence>
<evidence type="ECO:0000256" key="2">
    <source>
        <dbReference type="ARBA" id="ARBA00022679"/>
    </source>
</evidence>
<dbReference type="PROSITE" id="PS50216">
    <property type="entry name" value="DHHC"/>
    <property type="match status" value="1"/>
</dbReference>
<feature type="transmembrane region" description="Helical" evidence="10">
    <location>
        <begin position="69"/>
        <end position="90"/>
    </location>
</feature>
<dbReference type="Proteomes" id="UP001217754">
    <property type="component" value="Chromosome 2"/>
</dbReference>
<feature type="transmembrane region" description="Helical" evidence="10">
    <location>
        <begin position="195"/>
        <end position="218"/>
    </location>
</feature>
<keyword evidence="13" id="KW-1185">Reference proteome</keyword>
<keyword evidence="2 10" id="KW-0808">Transferase</keyword>
<dbReference type="GO" id="GO:0005783">
    <property type="term" value="C:endoplasmic reticulum"/>
    <property type="evidence" value="ECO:0007669"/>
    <property type="project" value="TreeGrafter"/>
</dbReference>
<evidence type="ECO:0000256" key="9">
    <source>
        <dbReference type="ARBA" id="ARBA00048048"/>
    </source>
</evidence>
<dbReference type="InterPro" id="IPR001594">
    <property type="entry name" value="Palmitoyltrfase_DHHC"/>
</dbReference>
<evidence type="ECO:0000313" key="13">
    <source>
        <dbReference type="Proteomes" id="UP001217754"/>
    </source>
</evidence>
<dbReference type="GO" id="GO:0006612">
    <property type="term" value="P:protein targeting to membrane"/>
    <property type="evidence" value="ECO:0007669"/>
    <property type="project" value="TreeGrafter"/>
</dbReference>